<reference evidence="1" key="1">
    <citation type="submission" date="2017-05" db="UniProtKB">
        <authorList>
            <consortium name="EnsemblMetazoa"/>
        </authorList>
    </citation>
    <scope>IDENTIFICATION</scope>
</reference>
<evidence type="ECO:0000313" key="1">
    <source>
        <dbReference type="EnsemblMetazoa" id="Aqu2.1.22218_001"/>
    </source>
</evidence>
<sequence length="178" mass="20242">MKPLDLPRLYISTDLLPKEMVLDVYDSSSDLDGFVKSLKPNIEIKPVKANRKDMLIKWLKSSGISNKYKIMGNNRTLDDIGVSLYHKSRPDFCLIPKNVAGTPSGIAVILDNEMEIHTKGDDEHKGTAKYCTPQLLANMMIVAGHLTLKALGSDMYFEQVQIYGMRCRYQYNETYLFK</sequence>
<protein>
    <submittedName>
        <fullName evidence="1">Uncharacterized protein</fullName>
    </submittedName>
</protein>
<dbReference type="InParanoid" id="A0A1X7U3H5"/>
<dbReference type="EnsemblMetazoa" id="Aqu2.1.22218_001">
    <property type="protein sequence ID" value="Aqu2.1.22218_001"/>
    <property type="gene ID" value="Aqu2.1.22218"/>
</dbReference>
<proteinExistence type="predicted"/>
<accession>A0A1X7U3H5</accession>
<organism evidence="1">
    <name type="scientific">Amphimedon queenslandica</name>
    <name type="common">Sponge</name>
    <dbReference type="NCBI Taxonomy" id="400682"/>
    <lineage>
        <taxon>Eukaryota</taxon>
        <taxon>Metazoa</taxon>
        <taxon>Porifera</taxon>
        <taxon>Demospongiae</taxon>
        <taxon>Heteroscleromorpha</taxon>
        <taxon>Haplosclerida</taxon>
        <taxon>Niphatidae</taxon>
        <taxon>Amphimedon</taxon>
    </lineage>
</organism>
<name>A0A1X7U3H5_AMPQE</name>
<dbReference type="AlphaFoldDB" id="A0A1X7U3H5"/>